<dbReference type="SUPFAM" id="SSF51735">
    <property type="entry name" value="NAD(P)-binding Rossmann-fold domains"/>
    <property type="match status" value="1"/>
</dbReference>
<dbReference type="Proteomes" id="UP001595420">
    <property type="component" value="Unassembled WGS sequence"/>
</dbReference>
<protein>
    <recommendedName>
        <fullName evidence="3">SDR family NAD(P)-dependent oxidoreductase</fullName>
    </recommendedName>
</protein>
<dbReference type="EMBL" id="JBHRSB010000002">
    <property type="protein sequence ID" value="MFC2999906.1"/>
    <property type="molecule type" value="Genomic_DNA"/>
</dbReference>
<reference evidence="2" key="1">
    <citation type="journal article" date="2019" name="Int. J. Syst. Evol. Microbiol.">
        <title>The Global Catalogue of Microorganisms (GCM) 10K type strain sequencing project: providing services to taxonomists for standard genome sequencing and annotation.</title>
        <authorList>
            <consortium name="The Broad Institute Genomics Platform"/>
            <consortium name="The Broad Institute Genome Sequencing Center for Infectious Disease"/>
            <person name="Wu L."/>
            <person name="Ma J."/>
        </authorList>
    </citation>
    <scope>NUCLEOTIDE SEQUENCE [LARGE SCALE GENOMIC DNA]</scope>
    <source>
        <strain evidence="2">CGMCC 1.16855</strain>
    </source>
</reference>
<name>A0ABV7BQF1_9PROT</name>
<sequence>MKVDPEEFAGKRVLVSGGTKGLGRATVDRFLAGGARVITAARGLRQPVQGMDFVQADLTTAEGGAAFRSGVGRSPMRSRT</sequence>
<gene>
    <name evidence="1" type="ORF">ACFOD3_08370</name>
</gene>
<evidence type="ECO:0000313" key="1">
    <source>
        <dbReference type="EMBL" id="MFC2999906.1"/>
    </source>
</evidence>
<dbReference type="RefSeq" id="WP_343215202.1">
    <property type="nucleotide sequence ID" value="NZ_JAFNJS010000002.1"/>
</dbReference>
<dbReference type="InterPro" id="IPR036291">
    <property type="entry name" value="NAD(P)-bd_dom_sf"/>
</dbReference>
<evidence type="ECO:0008006" key="3">
    <source>
        <dbReference type="Google" id="ProtNLM"/>
    </source>
</evidence>
<dbReference type="Gene3D" id="3.40.50.720">
    <property type="entry name" value="NAD(P)-binding Rossmann-like Domain"/>
    <property type="match status" value="1"/>
</dbReference>
<accession>A0ABV7BQF1</accession>
<evidence type="ECO:0000313" key="2">
    <source>
        <dbReference type="Proteomes" id="UP001595420"/>
    </source>
</evidence>
<comment type="caution">
    <text evidence="1">The sequence shown here is derived from an EMBL/GenBank/DDBJ whole genome shotgun (WGS) entry which is preliminary data.</text>
</comment>
<proteinExistence type="predicted"/>
<organism evidence="1 2">
    <name type="scientific">Falsiroseomonas tokyonensis</name>
    <dbReference type="NCBI Taxonomy" id="430521"/>
    <lineage>
        <taxon>Bacteria</taxon>
        <taxon>Pseudomonadati</taxon>
        <taxon>Pseudomonadota</taxon>
        <taxon>Alphaproteobacteria</taxon>
        <taxon>Acetobacterales</taxon>
        <taxon>Roseomonadaceae</taxon>
        <taxon>Falsiroseomonas</taxon>
    </lineage>
</organism>
<keyword evidence="2" id="KW-1185">Reference proteome</keyword>